<reference evidence="3 4" key="1">
    <citation type="submission" date="2019-06" db="EMBL/GenBank/DDBJ databases">
        <title>A novel bacterium of genus Pontibacter, isolated from marine sediment.</title>
        <authorList>
            <person name="Huang H."/>
            <person name="Mo K."/>
            <person name="Hu Y."/>
        </authorList>
    </citation>
    <scope>NUCLEOTIDE SEQUENCE [LARGE SCALE GENOMIC DNA]</scope>
    <source>
        <strain evidence="3 4">HB172049</strain>
    </source>
</reference>
<dbReference type="OrthoDB" id="1488838at2"/>
<name>A0A501W8G1_9BACT</name>
<feature type="transmembrane region" description="Helical" evidence="1">
    <location>
        <begin position="55"/>
        <end position="75"/>
    </location>
</feature>
<dbReference type="Proteomes" id="UP000316727">
    <property type="component" value="Unassembled WGS sequence"/>
</dbReference>
<dbReference type="InterPro" id="IPR026444">
    <property type="entry name" value="Secre_tail"/>
</dbReference>
<dbReference type="NCBIfam" id="TIGR04183">
    <property type="entry name" value="Por_Secre_tail"/>
    <property type="match status" value="1"/>
</dbReference>
<keyword evidence="1" id="KW-0472">Membrane</keyword>
<dbReference type="AlphaFoldDB" id="A0A501W8G1"/>
<keyword evidence="1" id="KW-0812">Transmembrane</keyword>
<dbReference type="EMBL" id="VFRQ01000004">
    <property type="protein sequence ID" value="TPE44324.1"/>
    <property type="molecule type" value="Genomic_DNA"/>
</dbReference>
<organism evidence="3 4">
    <name type="scientific">Pontibacter mangrovi</name>
    <dbReference type="NCBI Taxonomy" id="2589816"/>
    <lineage>
        <taxon>Bacteria</taxon>
        <taxon>Pseudomonadati</taxon>
        <taxon>Bacteroidota</taxon>
        <taxon>Cytophagia</taxon>
        <taxon>Cytophagales</taxon>
        <taxon>Hymenobacteraceae</taxon>
        <taxon>Pontibacter</taxon>
    </lineage>
</organism>
<gene>
    <name evidence="3" type="ORF">FJM65_09230</name>
</gene>
<keyword evidence="4" id="KW-1185">Reference proteome</keyword>
<accession>A0A501W8G1</accession>
<sequence length="653" mass="72236">MAGASGLYLYDGGFRGGLGGKTVAETALPQPCCLHQSSGNTTFCLYFILRMRKQLAFILLLMCSTATGALAQAVLQPLRQEARRTDKYEYANFLRLAAAEPLPFFDDFAAADTLVPARWSGNGVFVNNRYALRPITKNVATLDGLDGNGQAYAPNTLSAGASDTLTSAPILLGGLTPADSVYLSFYWQSGGLGDVPDQTESNLRYLTLEFLDNTGAWQEVWRQPAVGEVTDFAQVFVGLRESKYFHSGFRFRFRNVGLRNGMADVWNLDYMLLDRNRTKGQANRRDIAISQSISRLLQYYTAMPAWQFREDPNAALADTVTATFNNLGSAPEAIAWRGYIRGAGGAETTFLQDQALVQGQARQYQIAGVPALDQAVIPATENFTLAHGIALDTKELNPETQANDRTERTTVFSDYFALDDGTAEAGFSFLGTTNTQVAQRFILSKPDQVKAFRVYFPRVGKDISGSSVTFRVWGNDNGVPGKTLHQQSFQVQYSDSLNKFYEVALTKQVTVQDTFFIGWTQPGSLYLNIGFDKNENAAGQRFTYTASGGWAEETKFQGAVMLRLVMTGEVPLGAEEERYQAAMQVFPNPSHGEVHLSEPYELVRVYDMLGREVHRQTYRGPGVPLQLGHLSPGVYTLRIQNRKTIITEKLILK</sequence>
<comment type="caution">
    <text evidence="3">The sequence shown here is derived from an EMBL/GenBank/DDBJ whole genome shotgun (WGS) entry which is preliminary data.</text>
</comment>
<protein>
    <submittedName>
        <fullName evidence="3">T9SS type A sorting domain-containing protein</fullName>
    </submittedName>
</protein>
<proteinExistence type="predicted"/>
<dbReference type="Pfam" id="PF18962">
    <property type="entry name" value="Por_Secre_tail"/>
    <property type="match status" value="1"/>
</dbReference>
<feature type="domain" description="Secretion system C-terminal sorting" evidence="2">
    <location>
        <begin position="585"/>
        <end position="651"/>
    </location>
</feature>
<evidence type="ECO:0000313" key="4">
    <source>
        <dbReference type="Proteomes" id="UP000316727"/>
    </source>
</evidence>
<evidence type="ECO:0000259" key="2">
    <source>
        <dbReference type="Pfam" id="PF18962"/>
    </source>
</evidence>
<evidence type="ECO:0000313" key="3">
    <source>
        <dbReference type="EMBL" id="TPE44324.1"/>
    </source>
</evidence>
<evidence type="ECO:0000256" key="1">
    <source>
        <dbReference type="SAM" id="Phobius"/>
    </source>
</evidence>
<keyword evidence="1" id="KW-1133">Transmembrane helix</keyword>